<reference evidence="3" key="1">
    <citation type="journal article" date="2020" name="Ecol. Evol.">
        <title>Genome structure and content of the rice root-knot nematode (Meloidogyne graminicola).</title>
        <authorList>
            <person name="Phan N.T."/>
            <person name="Danchin E.G.J."/>
            <person name="Klopp C."/>
            <person name="Perfus-Barbeoch L."/>
            <person name="Kozlowski D.K."/>
            <person name="Koutsovoulos G.D."/>
            <person name="Lopez-Roques C."/>
            <person name="Bouchez O."/>
            <person name="Zahm M."/>
            <person name="Besnard G."/>
            <person name="Bellafiore S."/>
        </authorList>
    </citation>
    <scope>NUCLEOTIDE SEQUENCE</scope>
    <source>
        <strain evidence="3">VN-18</strain>
    </source>
</reference>
<dbReference type="InterPro" id="IPR023610">
    <property type="entry name" value="PInositol-4/5-P-5/4-kinase"/>
</dbReference>
<evidence type="ECO:0000259" key="2">
    <source>
        <dbReference type="PROSITE" id="PS51455"/>
    </source>
</evidence>
<dbReference type="InterPro" id="IPR027483">
    <property type="entry name" value="PInositol-4-P-4/5-kinase_C_sf"/>
</dbReference>
<dbReference type="AlphaFoldDB" id="A0A8S9ZP56"/>
<keyword evidence="1" id="KW-0418">Kinase</keyword>
<evidence type="ECO:0000313" key="3">
    <source>
        <dbReference type="EMBL" id="KAF7635199.1"/>
    </source>
</evidence>
<organism evidence="3 4">
    <name type="scientific">Meloidogyne graminicola</name>
    <dbReference type="NCBI Taxonomy" id="189291"/>
    <lineage>
        <taxon>Eukaryota</taxon>
        <taxon>Metazoa</taxon>
        <taxon>Ecdysozoa</taxon>
        <taxon>Nematoda</taxon>
        <taxon>Chromadorea</taxon>
        <taxon>Rhabditida</taxon>
        <taxon>Tylenchina</taxon>
        <taxon>Tylenchomorpha</taxon>
        <taxon>Tylenchoidea</taxon>
        <taxon>Meloidogynidae</taxon>
        <taxon>Meloidogyninae</taxon>
        <taxon>Meloidogyne</taxon>
    </lineage>
</organism>
<keyword evidence="1" id="KW-0067">ATP-binding</keyword>
<dbReference type="PANTHER" id="PTHR23086:SF8">
    <property type="entry name" value="PHOSPHATIDYLINOSITOL 5-PHOSPHATE 4-KINASE, ISOFORM A"/>
    <property type="match status" value="1"/>
</dbReference>
<keyword evidence="4" id="KW-1185">Reference proteome</keyword>
<dbReference type="InterPro" id="IPR027484">
    <property type="entry name" value="PInositol-4-P-5-kinase_N"/>
</dbReference>
<protein>
    <submittedName>
        <fullName evidence="3">PIPK domain-containing protein</fullName>
    </submittedName>
</protein>
<dbReference type="GO" id="GO:0016308">
    <property type="term" value="F:1-phosphatidylinositol-4-phosphate 5-kinase activity"/>
    <property type="evidence" value="ECO:0007669"/>
    <property type="project" value="TreeGrafter"/>
</dbReference>
<feature type="domain" description="PIPK" evidence="2">
    <location>
        <begin position="1"/>
        <end position="397"/>
    </location>
</feature>
<dbReference type="InterPro" id="IPR002498">
    <property type="entry name" value="PInositol-4-P-4/5-kinase_core"/>
</dbReference>
<dbReference type="GO" id="GO:0005524">
    <property type="term" value="F:ATP binding"/>
    <property type="evidence" value="ECO:0007669"/>
    <property type="project" value="UniProtKB-UniRule"/>
</dbReference>
<dbReference type="GO" id="GO:0005886">
    <property type="term" value="C:plasma membrane"/>
    <property type="evidence" value="ECO:0007669"/>
    <property type="project" value="TreeGrafter"/>
</dbReference>
<dbReference type="EMBL" id="JABEBT010000045">
    <property type="protein sequence ID" value="KAF7635199.1"/>
    <property type="molecule type" value="Genomic_DNA"/>
</dbReference>
<gene>
    <name evidence="3" type="ORF">Mgra_00005313</name>
</gene>
<sequence>MTKEEKAIQLCKHLEEELFNKNKETIKINLKIKIQFELKKYLCNLFNNEKKLNKKIRNNYNISIFYSKQFEFLWKNKFNITISELIISLTKNELKGFDNPAKSKSLFFKSWDGKFFLKSIKMEELEFFLTKEDEEYKNNNLENNYKGGIINYFEYFKNKKENEKSLLPQFFAFFKFKENMHNNYYFFIQNGLFPNNCSIDFVFDLKGASFNRWKEEEEENKLNNSNEETKVLKELDFIRFKNLIEENNKPEGKFPKGILLNSKDYKEITEIIKNDSNFLAKHNIVDYSLLLGIMKDNKQLNKYKTSFQLNSYKAECINCYNNTINIKQNIIIFIGIIDVLQLFNFTKLSEYIFKKLFIYPKYKSFPLLLNKKQYDQCSIIPTNQYNERFNDYINTIIFKNEEN</sequence>
<evidence type="ECO:0000313" key="4">
    <source>
        <dbReference type="Proteomes" id="UP000605970"/>
    </source>
</evidence>
<accession>A0A8S9ZP56</accession>
<evidence type="ECO:0000256" key="1">
    <source>
        <dbReference type="PROSITE-ProRule" id="PRU00781"/>
    </source>
</evidence>
<dbReference type="GO" id="GO:0046854">
    <property type="term" value="P:phosphatidylinositol phosphate biosynthetic process"/>
    <property type="evidence" value="ECO:0007669"/>
    <property type="project" value="TreeGrafter"/>
</dbReference>
<keyword evidence="1" id="KW-0547">Nucleotide-binding</keyword>
<keyword evidence="1" id="KW-0808">Transferase</keyword>
<dbReference type="Gene3D" id="3.30.800.10">
    <property type="entry name" value="Phosphatidylinositol Phosphate Kinase II Beta"/>
    <property type="match status" value="1"/>
</dbReference>
<proteinExistence type="predicted"/>
<name>A0A8S9ZP56_9BILA</name>
<dbReference type="Pfam" id="PF01504">
    <property type="entry name" value="PIP5K"/>
    <property type="match status" value="1"/>
</dbReference>
<comment type="caution">
    <text evidence="3">The sequence shown here is derived from an EMBL/GenBank/DDBJ whole genome shotgun (WGS) entry which is preliminary data.</text>
</comment>
<dbReference type="PROSITE" id="PS51455">
    <property type="entry name" value="PIPK"/>
    <property type="match status" value="1"/>
</dbReference>
<dbReference type="Proteomes" id="UP000605970">
    <property type="component" value="Unassembled WGS sequence"/>
</dbReference>
<dbReference type="OrthoDB" id="20783at2759"/>
<dbReference type="PANTHER" id="PTHR23086">
    <property type="entry name" value="PHOSPHATIDYLINOSITOL-4-PHOSPHATE 5-KINASE"/>
    <property type="match status" value="1"/>
</dbReference>
<dbReference type="Gene3D" id="3.30.810.10">
    <property type="entry name" value="2-Layer Sandwich"/>
    <property type="match status" value="1"/>
</dbReference>
<dbReference type="SUPFAM" id="SSF56104">
    <property type="entry name" value="SAICAR synthase-like"/>
    <property type="match status" value="1"/>
</dbReference>
<dbReference type="SMART" id="SM00330">
    <property type="entry name" value="PIPKc"/>
    <property type="match status" value="1"/>
</dbReference>